<accession>A0A5P1I6R9</accession>
<name>A0A5P1I6R9_ACIBA</name>
<evidence type="ECO:0000313" key="1">
    <source>
        <dbReference type="EMBL" id="QBK18152.1"/>
    </source>
</evidence>
<gene>
    <name evidence="1" type="ORF">ACB45063_01140</name>
</gene>
<organism evidence="1">
    <name type="scientific">Acinetobacter baumannii</name>
    <dbReference type="NCBI Taxonomy" id="470"/>
    <lineage>
        <taxon>Bacteria</taxon>
        <taxon>Pseudomonadati</taxon>
        <taxon>Pseudomonadota</taxon>
        <taxon>Gammaproteobacteria</taxon>
        <taxon>Moraxellales</taxon>
        <taxon>Moraxellaceae</taxon>
        <taxon>Acinetobacter</taxon>
        <taxon>Acinetobacter calcoaceticus/baumannii complex</taxon>
    </lineage>
</organism>
<dbReference type="AlphaFoldDB" id="A0A5P1I6R9"/>
<dbReference type="EMBL" id="MK323043">
    <property type="protein sequence ID" value="QBK18152.1"/>
    <property type="molecule type" value="Genomic_DNA"/>
</dbReference>
<geneLocation type="plasmid" evidence="1">
    <name>pAb45063_b</name>
</geneLocation>
<proteinExistence type="predicted"/>
<reference evidence="1" key="1">
    <citation type="submission" date="2018-12" db="EMBL/GenBank/DDBJ databases">
        <authorList>
            <person name="Matos A.P."/>
            <person name="Cayo R."/>
            <person name="Almeida L.G.P."/>
            <person name="Streling A.P."/>
            <person name="Nodari C.S."/>
            <person name="Martins W.M.B.S."/>
            <person name="Narciso A.C."/>
            <person name="Silva R.M."/>
            <person name="Vasconcelos A.T.R."/>
            <person name="Gales A.C."/>
        </authorList>
    </citation>
    <scope>NUCLEOTIDE SEQUENCE</scope>
    <source>
        <strain evidence="1">Acb-45063</strain>
        <plasmid evidence="1">pAb45063_b</plasmid>
    </source>
</reference>
<keyword evidence="1" id="KW-0614">Plasmid</keyword>
<sequence length="134" mass="16342">MRLNISEYDARQIFANYLRETAELDITADQLKVDGTRHYVKCLKRSQKNKHSKSGWYRLNFAFDVPSVIWGNYNTGNKEVWHLDPKLLKKESNLSLQELRKLEWEKKQYEIRMRRNHRFQRTLQRIAKTWSRIE</sequence>
<protein>
    <submittedName>
        <fullName evidence="1">Uncharacterized protein</fullName>
    </submittedName>
</protein>